<evidence type="ECO:0000256" key="1">
    <source>
        <dbReference type="ARBA" id="ARBA00022679"/>
    </source>
</evidence>
<evidence type="ECO:0000313" key="4">
    <source>
        <dbReference type="EMBL" id="MBB6732698.1"/>
    </source>
</evidence>
<dbReference type="PANTHER" id="PTHR42919">
    <property type="entry name" value="N-ALPHA-ACETYLTRANSFERASE"/>
    <property type="match status" value="1"/>
</dbReference>
<feature type="domain" description="N-acetyltransferase" evidence="3">
    <location>
        <begin position="10"/>
        <end position="153"/>
    </location>
</feature>
<dbReference type="SUPFAM" id="SSF55729">
    <property type="entry name" value="Acyl-CoA N-acyltransferases (Nat)"/>
    <property type="match status" value="1"/>
</dbReference>
<evidence type="ECO:0000259" key="3">
    <source>
        <dbReference type="PROSITE" id="PS51186"/>
    </source>
</evidence>
<accession>A0A7X0VY88</accession>
<dbReference type="CDD" id="cd04301">
    <property type="entry name" value="NAT_SF"/>
    <property type="match status" value="1"/>
</dbReference>
<organism evidence="4 5">
    <name type="scientific">Cohnella zeiphila</name>
    <dbReference type="NCBI Taxonomy" id="2761120"/>
    <lineage>
        <taxon>Bacteria</taxon>
        <taxon>Bacillati</taxon>
        <taxon>Bacillota</taxon>
        <taxon>Bacilli</taxon>
        <taxon>Bacillales</taxon>
        <taxon>Paenibacillaceae</taxon>
        <taxon>Cohnella</taxon>
    </lineage>
</organism>
<dbReference type="RefSeq" id="WP_185130357.1">
    <property type="nucleotide sequence ID" value="NZ_JACJVO010000021.1"/>
</dbReference>
<dbReference type="AlphaFoldDB" id="A0A7X0VY88"/>
<dbReference type="PROSITE" id="PS51186">
    <property type="entry name" value="GNAT"/>
    <property type="match status" value="1"/>
</dbReference>
<dbReference type="InterPro" id="IPR016181">
    <property type="entry name" value="Acyl_CoA_acyltransferase"/>
</dbReference>
<keyword evidence="1 4" id="KW-0808">Transferase</keyword>
<dbReference type="InterPro" id="IPR051556">
    <property type="entry name" value="N-term/lysine_N-AcTrnsfr"/>
</dbReference>
<reference evidence="4 5" key="1">
    <citation type="submission" date="2020-08" db="EMBL/GenBank/DDBJ databases">
        <title>Cohnella phylogeny.</title>
        <authorList>
            <person name="Dunlap C."/>
        </authorList>
    </citation>
    <scope>NUCLEOTIDE SEQUENCE [LARGE SCALE GENOMIC DNA]</scope>
    <source>
        <strain evidence="4 5">CBP 2801</strain>
    </source>
</reference>
<protein>
    <submittedName>
        <fullName evidence="4">GNAT family N-acetyltransferase</fullName>
    </submittedName>
</protein>
<dbReference type="PANTHER" id="PTHR42919:SF8">
    <property type="entry name" value="N-ALPHA-ACETYLTRANSFERASE 50"/>
    <property type="match status" value="1"/>
</dbReference>
<dbReference type="Proteomes" id="UP000564644">
    <property type="component" value="Unassembled WGS sequence"/>
</dbReference>
<dbReference type="InterPro" id="IPR000182">
    <property type="entry name" value="GNAT_dom"/>
</dbReference>
<dbReference type="GO" id="GO:0016747">
    <property type="term" value="F:acyltransferase activity, transferring groups other than amino-acyl groups"/>
    <property type="evidence" value="ECO:0007669"/>
    <property type="project" value="InterPro"/>
</dbReference>
<dbReference type="Gene3D" id="3.40.630.30">
    <property type="match status" value="1"/>
</dbReference>
<gene>
    <name evidence="4" type="ORF">H7C18_17390</name>
</gene>
<evidence type="ECO:0000256" key="2">
    <source>
        <dbReference type="ARBA" id="ARBA00023315"/>
    </source>
</evidence>
<sequence>MNITRTTDFELITSLNKPIHELHVSLYPQYFTEYNYEAIRDSFESLVKNDLFIFLLLEDANEPLGYAWVELRNYHQNAFTKARQALFVHQISIVNGQKRRGYGTALMNYIYDLAREQSIETVELDYWANNEVAKNFYKKQGFSGYREFVYKSV</sequence>
<dbReference type="EMBL" id="JACJVO010000021">
    <property type="protein sequence ID" value="MBB6732698.1"/>
    <property type="molecule type" value="Genomic_DNA"/>
</dbReference>
<dbReference type="Pfam" id="PF00583">
    <property type="entry name" value="Acetyltransf_1"/>
    <property type="match status" value="1"/>
</dbReference>
<keyword evidence="2" id="KW-0012">Acyltransferase</keyword>
<name>A0A7X0VY88_9BACL</name>
<keyword evidence="5" id="KW-1185">Reference proteome</keyword>
<evidence type="ECO:0000313" key="5">
    <source>
        <dbReference type="Proteomes" id="UP000564644"/>
    </source>
</evidence>
<comment type="caution">
    <text evidence="4">The sequence shown here is derived from an EMBL/GenBank/DDBJ whole genome shotgun (WGS) entry which is preliminary data.</text>
</comment>
<proteinExistence type="predicted"/>